<dbReference type="AlphaFoldDB" id="A0A8H9IS34"/>
<dbReference type="InterPro" id="IPR029063">
    <property type="entry name" value="SAM-dependent_MTases_sf"/>
</dbReference>
<reference evidence="1" key="2">
    <citation type="submission" date="2020-09" db="EMBL/GenBank/DDBJ databases">
        <authorList>
            <person name="Sun Q."/>
            <person name="Zhou Y."/>
        </authorList>
    </citation>
    <scope>NUCLEOTIDE SEQUENCE</scope>
    <source>
        <strain evidence="1">CGMCC 4.7679</strain>
    </source>
</reference>
<name>A0A8H9IS34_9PSEU</name>
<sequence length="635" mass="71928">MARLAAFLAWSSQAPNRVAVDRAVAVVKRVLGEHGYETYDWFERQSLKNVHDKVGDEITDSDLVVLDGTTHRANLAYEAGFAHALRLPLIVVKQNGSERLPENFGEPNFLVYPPEADDEEGFTSFANRFDALLTELAGSTLGAGQRAARRSRNALGDRLSRLIDGYPTEHAGLHLISGWAATLAGQLDSGGAAQFGVDADYYQHSFASLRGWEGGRIRAIADLTDETEQFWTRRHPEEMTFNVSERIFLVDWTWFFEDEDRLEQQIELWERHKARHAEGYDIYVATKEDLGPGEVHPLGQTAVGHHLLLAEPDVVGGYQVHPARADGRRLVIERDPHRYGSAAEFYDGVLNRSSRFEPGMTAADLRREWLARTGTGRWDPEWSTNGFPRGYFEHYDRHIRCWIPHYAELVQDCATAVFREVLRTYRARMRPVELLELGFWAGRLTREVVPWAVHLNRPFYDLEQEGPIRRYRAIERTEQSARYVRELLRPEQQTGLDLRLARSTPWEEVEGRYDVVFGALVLHFLIGPEPAVDALDAFFTAAGEHVAAGGALVFTDVFGRENGQAAVELWQEWMVRNGLAKDAVDAYLAANEAMTTAVPVTRLREAATRHGFGTLVRVVGDRDLPFRTVVFRSEE</sequence>
<dbReference type="SUPFAM" id="SSF53335">
    <property type="entry name" value="S-adenosyl-L-methionine-dependent methyltransferases"/>
    <property type="match status" value="1"/>
</dbReference>
<reference evidence="1" key="1">
    <citation type="journal article" date="2014" name="Int. J. Syst. Evol. Microbiol.">
        <title>Complete genome sequence of Corynebacterium casei LMG S-19264T (=DSM 44701T), isolated from a smear-ripened cheese.</title>
        <authorList>
            <consortium name="US DOE Joint Genome Institute (JGI-PGF)"/>
            <person name="Walter F."/>
            <person name="Albersmeier A."/>
            <person name="Kalinowski J."/>
            <person name="Ruckert C."/>
        </authorList>
    </citation>
    <scope>NUCLEOTIDE SEQUENCE</scope>
    <source>
        <strain evidence="1">CGMCC 4.7679</strain>
    </source>
</reference>
<keyword evidence="2" id="KW-1185">Reference proteome</keyword>
<dbReference type="Gene3D" id="3.40.50.150">
    <property type="entry name" value="Vaccinia Virus protein VP39"/>
    <property type="match status" value="1"/>
</dbReference>
<protein>
    <submittedName>
        <fullName evidence="1">Uncharacterized protein</fullName>
    </submittedName>
</protein>
<organism evidence="1 2">
    <name type="scientific">Amycolatopsis bartoniae</name>
    <dbReference type="NCBI Taxonomy" id="941986"/>
    <lineage>
        <taxon>Bacteria</taxon>
        <taxon>Bacillati</taxon>
        <taxon>Actinomycetota</taxon>
        <taxon>Actinomycetes</taxon>
        <taxon>Pseudonocardiales</taxon>
        <taxon>Pseudonocardiaceae</taxon>
        <taxon>Amycolatopsis</taxon>
    </lineage>
</organism>
<accession>A0A8H9IS34</accession>
<dbReference type="Proteomes" id="UP000658656">
    <property type="component" value="Unassembled WGS sequence"/>
</dbReference>
<dbReference type="EMBL" id="BNAV01000004">
    <property type="protein sequence ID" value="GHF55890.1"/>
    <property type="molecule type" value="Genomic_DNA"/>
</dbReference>
<proteinExistence type="predicted"/>
<gene>
    <name evidence="1" type="ORF">GCM10017566_31190</name>
</gene>
<evidence type="ECO:0000313" key="2">
    <source>
        <dbReference type="Proteomes" id="UP000658656"/>
    </source>
</evidence>
<evidence type="ECO:0000313" key="1">
    <source>
        <dbReference type="EMBL" id="GHF55890.1"/>
    </source>
</evidence>
<comment type="caution">
    <text evidence="1">The sequence shown here is derived from an EMBL/GenBank/DDBJ whole genome shotgun (WGS) entry which is preliminary data.</text>
</comment>